<protein>
    <submittedName>
        <fullName evidence="1">Uncharacterized protein</fullName>
    </submittedName>
</protein>
<dbReference type="Proteomes" id="UP000000600">
    <property type="component" value="Unassembled WGS sequence"/>
</dbReference>
<dbReference type="AlphaFoldDB" id="A0CMT4"/>
<evidence type="ECO:0000313" key="2">
    <source>
        <dbReference type="Proteomes" id="UP000000600"/>
    </source>
</evidence>
<organism evidence="1 2">
    <name type="scientific">Paramecium tetraurelia</name>
    <dbReference type="NCBI Taxonomy" id="5888"/>
    <lineage>
        <taxon>Eukaryota</taxon>
        <taxon>Sar</taxon>
        <taxon>Alveolata</taxon>
        <taxon>Ciliophora</taxon>
        <taxon>Intramacronucleata</taxon>
        <taxon>Oligohymenophorea</taxon>
        <taxon>Peniculida</taxon>
        <taxon>Parameciidae</taxon>
        <taxon>Paramecium</taxon>
    </lineage>
</organism>
<accession>A0CMT4</accession>
<evidence type="ECO:0000313" key="1">
    <source>
        <dbReference type="EMBL" id="CAK72101.1"/>
    </source>
</evidence>
<dbReference type="GeneID" id="5025282"/>
<dbReference type="EMBL" id="CT868111">
    <property type="protein sequence ID" value="CAK72101.1"/>
    <property type="molecule type" value="Genomic_DNA"/>
</dbReference>
<gene>
    <name evidence="1" type="ORF">GSPATT00038718001</name>
</gene>
<dbReference type="HOGENOM" id="CLU_2627247_0_0_1"/>
<sequence>MQKNTSDQILEVSKTFFNFQIIQKKQGECFCVYSKTISLFDNFIIQPIHSSKQIYNITFIKAQRIALVQFAIENNFFK</sequence>
<proteinExistence type="predicted"/>
<dbReference type="KEGG" id="ptm:GSPATT00038718001"/>
<name>A0CMT4_PARTE</name>
<dbReference type="InParanoid" id="A0CMT4"/>
<dbReference type="RefSeq" id="XP_001439498.1">
    <property type="nucleotide sequence ID" value="XM_001439461.1"/>
</dbReference>
<keyword evidence="2" id="KW-1185">Reference proteome</keyword>
<reference evidence="1 2" key="1">
    <citation type="journal article" date="2006" name="Nature">
        <title>Global trends of whole-genome duplications revealed by the ciliate Paramecium tetraurelia.</title>
        <authorList>
            <consortium name="Genoscope"/>
            <person name="Aury J.-M."/>
            <person name="Jaillon O."/>
            <person name="Duret L."/>
            <person name="Noel B."/>
            <person name="Jubin C."/>
            <person name="Porcel B.M."/>
            <person name="Segurens B."/>
            <person name="Daubin V."/>
            <person name="Anthouard V."/>
            <person name="Aiach N."/>
            <person name="Arnaiz O."/>
            <person name="Billaut A."/>
            <person name="Beisson J."/>
            <person name="Blanc I."/>
            <person name="Bouhouche K."/>
            <person name="Camara F."/>
            <person name="Duharcourt S."/>
            <person name="Guigo R."/>
            <person name="Gogendeau D."/>
            <person name="Katinka M."/>
            <person name="Keller A.-M."/>
            <person name="Kissmehl R."/>
            <person name="Klotz C."/>
            <person name="Koll F."/>
            <person name="Le Moue A."/>
            <person name="Lepere C."/>
            <person name="Malinsky S."/>
            <person name="Nowacki M."/>
            <person name="Nowak J.K."/>
            <person name="Plattner H."/>
            <person name="Poulain J."/>
            <person name="Ruiz F."/>
            <person name="Serrano V."/>
            <person name="Zagulski M."/>
            <person name="Dessen P."/>
            <person name="Betermier M."/>
            <person name="Weissenbach J."/>
            <person name="Scarpelli C."/>
            <person name="Schachter V."/>
            <person name="Sperling L."/>
            <person name="Meyer E."/>
            <person name="Cohen J."/>
            <person name="Wincker P."/>
        </authorList>
    </citation>
    <scope>NUCLEOTIDE SEQUENCE [LARGE SCALE GENOMIC DNA]</scope>
    <source>
        <strain evidence="1 2">Stock d4-2</strain>
    </source>
</reference>